<dbReference type="InParanoid" id="G2YZE9"/>
<sequence>MSSPFVAKHLDNLEDQMDPEIVISCRGSGKEVVSAVGGANKLVQARNNGNAIIPHES</sequence>
<organism evidence="1 2">
    <name type="scientific">Botryotinia fuckeliana (strain T4)</name>
    <name type="common">Noble rot fungus</name>
    <name type="synonym">Botrytis cinerea</name>
    <dbReference type="NCBI Taxonomy" id="999810"/>
    <lineage>
        <taxon>Eukaryota</taxon>
        <taxon>Fungi</taxon>
        <taxon>Dikarya</taxon>
        <taxon>Ascomycota</taxon>
        <taxon>Pezizomycotina</taxon>
        <taxon>Leotiomycetes</taxon>
        <taxon>Helotiales</taxon>
        <taxon>Sclerotiniaceae</taxon>
        <taxon>Botrytis</taxon>
    </lineage>
</organism>
<evidence type="ECO:0000313" key="2">
    <source>
        <dbReference type="Proteomes" id="UP000008177"/>
    </source>
</evidence>
<protein>
    <submittedName>
        <fullName evidence="1">Uncharacterized protein</fullName>
    </submittedName>
</protein>
<accession>G2YZE9</accession>
<dbReference type="AlphaFoldDB" id="G2YZE9"/>
<dbReference type="HOGENOM" id="CLU_2996340_0_0_1"/>
<reference evidence="2" key="1">
    <citation type="journal article" date="2011" name="PLoS Genet.">
        <title>Genomic analysis of the necrotrophic fungal pathogens Sclerotinia sclerotiorum and Botrytis cinerea.</title>
        <authorList>
            <person name="Amselem J."/>
            <person name="Cuomo C.A."/>
            <person name="van Kan J.A."/>
            <person name="Viaud M."/>
            <person name="Benito E.P."/>
            <person name="Couloux A."/>
            <person name="Coutinho P.M."/>
            <person name="de Vries R.P."/>
            <person name="Dyer P.S."/>
            <person name="Fillinger S."/>
            <person name="Fournier E."/>
            <person name="Gout L."/>
            <person name="Hahn M."/>
            <person name="Kohn L."/>
            <person name="Lapalu N."/>
            <person name="Plummer K.M."/>
            <person name="Pradier J.M."/>
            <person name="Quevillon E."/>
            <person name="Sharon A."/>
            <person name="Simon A."/>
            <person name="ten Have A."/>
            <person name="Tudzynski B."/>
            <person name="Tudzynski P."/>
            <person name="Wincker P."/>
            <person name="Andrew M."/>
            <person name="Anthouard V."/>
            <person name="Beever R.E."/>
            <person name="Beffa R."/>
            <person name="Benoit I."/>
            <person name="Bouzid O."/>
            <person name="Brault B."/>
            <person name="Chen Z."/>
            <person name="Choquer M."/>
            <person name="Collemare J."/>
            <person name="Cotton P."/>
            <person name="Danchin E.G."/>
            <person name="Da Silva C."/>
            <person name="Gautier A."/>
            <person name="Giraud C."/>
            <person name="Giraud T."/>
            <person name="Gonzalez C."/>
            <person name="Grossetete S."/>
            <person name="Guldener U."/>
            <person name="Henrissat B."/>
            <person name="Howlett B.J."/>
            <person name="Kodira C."/>
            <person name="Kretschmer M."/>
            <person name="Lappartient A."/>
            <person name="Leroch M."/>
            <person name="Levis C."/>
            <person name="Mauceli E."/>
            <person name="Neuveglise C."/>
            <person name="Oeser B."/>
            <person name="Pearson M."/>
            <person name="Poulain J."/>
            <person name="Poussereau N."/>
            <person name="Quesneville H."/>
            <person name="Rascle C."/>
            <person name="Schumacher J."/>
            <person name="Segurens B."/>
            <person name="Sexton A."/>
            <person name="Silva E."/>
            <person name="Sirven C."/>
            <person name="Soanes D.M."/>
            <person name="Talbot N.J."/>
            <person name="Templeton M."/>
            <person name="Yandava C."/>
            <person name="Yarden O."/>
            <person name="Zeng Q."/>
            <person name="Rollins J.A."/>
            <person name="Lebrun M.H."/>
            <person name="Dickman M."/>
        </authorList>
    </citation>
    <scope>NUCLEOTIDE SEQUENCE [LARGE SCALE GENOMIC DNA]</scope>
    <source>
        <strain evidence="2">T4</strain>
    </source>
</reference>
<proteinExistence type="predicted"/>
<evidence type="ECO:0000313" key="1">
    <source>
        <dbReference type="EMBL" id="CCD56997.1"/>
    </source>
</evidence>
<name>G2YZE9_BOTF4</name>
<dbReference type="Proteomes" id="UP000008177">
    <property type="component" value="Unplaced contigs"/>
</dbReference>
<dbReference type="EMBL" id="FQ790362">
    <property type="protein sequence ID" value="CCD56997.1"/>
    <property type="molecule type" value="Genomic_DNA"/>
</dbReference>
<gene>
    <name evidence="1" type="ORF">BofuT4_uP142590.1</name>
</gene>